<protein>
    <submittedName>
        <fullName evidence="2">Uncharacterized protein</fullName>
    </submittedName>
</protein>
<keyword evidence="3" id="KW-1185">Reference proteome</keyword>
<feature type="chain" id="PRO_5025585687" evidence="1">
    <location>
        <begin position="16"/>
        <end position="78"/>
    </location>
</feature>
<evidence type="ECO:0000313" key="3">
    <source>
        <dbReference type="Proteomes" id="UP000472270"/>
    </source>
</evidence>
<sequence length="78" mass="8656">MFFLFLVCFCQSSDANLTDVLCDSDSELGSVDTLERGSTDTLANGCRVDADAAKRLAKRLFYLEGFKRCDVARHLGKK</sequence>
<dbReference type="Proteomes" id="UP000472270">
    <property type="component" value="Unassembled WGS sequence"/>
</dbReference>
<feature type="signal peptide" evidence="1">
    <location>
        <begin position="1"/>
        <end position="15"/>
    </location>
</feature>
<accession>A0A673G7H0</accession>
<dbReference type="AlphaFoldDB" id="A0A673G7H0"/>
<name>A0A673G7H0_9TELE</name>
<dbReference type="Ensembl" id="ENSSRHT00000008323.1">
    <property type="protein sequence ID" value="ENSSRHP00000008078.1"/>
    <property type="gene ID" value="ENSSRHG00000004717.1"/>
</dbReference>
<organism evidence="2 3">
    <name type="scientific">Sinocyclocheilus rhinocerous</name>
    <dbReference type="NCBI Taxonomy" id="307959"/>
    <lineage>
        <taxon>Eukaryota</taxon>
        <taxon>Metazoa</taxon>
        <taxon>Chordata</taxon>
        <taxon>Craniata</taxon>
        <taxon>Vertebrata</taxon>
        <taxon>Euteleostomi</taxon>
        <taxon>Actinopterygii</taxon>
        <taxon>Neopterygii</taxon>
        <taxon>Teleostei</taxon>
        <taxon>Ostariophysi</taxon>
        <taxon>Cypriniformes</taxon>
        <taxon>Cyprinidae</taxon>
        <taxon>Cyprininae</taxon>
        <taxon>Sinocyclocheilus</taxon>
    </lineage>
</organism>
<evidence type="ECO:0000313" key="2">
    <source>
        <dbReference type="Ensembl" id="ENSSRHP00000008078.1"/>
    </source>
</evidence>
<reference evidence="2" key="1">
    <citation type="submission" date="2025-08" db="UniProtKB">
        <authorList>
            <consortium name="Ensembl"/>
        </authorList>
    </citation>
    <scope>IDENTIFICATION</scope>
</reference>
<evidence type="ECO:0000256" key="1">
    <source>
        <dbReference type="SAM" id="SignalP"/>
    </source>
</evidence>
<reference evidence="2" key="2">
    <citation type="submission" date="2025-09" db="UniProtKB">
        <authorList>
            <consortium name="Ensembl"/>
        </authorList>
    </citation>
    <scope>IDENTIFICATION</scope>
</reference>
<keyword evidence="1" id="KW-0732">Signal</keyword>
<proteinExistence type="predicted"/>